<organism evidence="1 2">
    <name type="scientific">Mucilaginibacter auburnensis</name>
    <dbReference type="NCBI Taxonomy" id="1457233"/>
    <lineage>
        <taxon>Bacteria</taxon>
        <taxon>Pseudomonadati</taxon>
        <taxon>Bacteroidota</taxon>
        <taxon>Sphingobacteriia</taxon>
        <taxon>Sphingobacteriales</taxon>
        <taxon>Sphingobacteriaceae</taxon>
        <taxon>Mucilaginibacter</taxon>
    </lineage>
</organism>
<reference evidence="1 2" key="1">
    <citation type="submission" date="2017-11" db="EMBL/GenBank/DDBJ databases">
        <title>Genomic Encyclopedia of Archaeal and Bacterial Type Strains, Phase II (KMG-II): From Individual Species to Whole Genera.</title>
        <authorList>
            <person name="Goeker M."/>
        </authorList>
    </citation>
    <scope>NUCLEOTIDE SEQUENCE [LARGE SCALE GENOMIC DNA]</scope>
    <source>
        <strain evidence="1 2">DSM 28175</strain>
    </source>
</reference>
<proteinExistence type="predicted"/>
<dbReference type="Proteomes" id="UP000242687">
    <property type="component" value="Unassembled WGS sequence"/>
</dbReference>
<accession>A0A2H9VS88</accession>
<evidence type="ECO:0008006" key="3">
    <source>
        <dbReference type="Google" id="ProtNLM"/>
    </source>
</evidence>
<protein>
    <recommendedName>
        <fullName evidence="3">Thiamine pyrophosphokinase</fullName>
    </recommendedName>
</protein>
<name>A0A2H9VS88_9SPHI</name>
<evidence type="ECO:0000313" key="2">
    <source>
        <dbReference type="Proteomes" id="UP000242687"/>
    </source>
</evidence>
<evidence type="ECO:0000313" key="1">
    <source>
        <dbReference type="EMBL" id="PJJ83659.1"/>
    </source>
</evidence>
<dbReference type="EMBL" id="PGFJ01000001">
    <property type="protein sequence ID" value="PJJ83659.1"/>
    <property type="molecule type" value="Genomic_DNA"/>
</dbReference>
<keyword evidence="2" id="KW-1185">Reference proteome</keyword>
<gene>
    <name evidence="1" type="ORF">CLV57_0647</name>
</gene>
<dbReference type="AlphaFoldDB" id="A0A2H9VS88"/>
<comment type="caution">
    <text evidence="1">The sequence shown here is derived from an EMBL/GenBank/DDBJ whole genome shotgun (WGS) entry which is preliminary data.</text>
</comment>
<sequence length="216" mass="24183">MRGDWVSKSYRIFRYRSKWQRQINSKVSSHHIVREKQEPALLILGLDSFDQELLGQLLEWSPTVIADAPIAEQLNAMGIKVDRVLGNDVGDVMQSDVTYISVHGHTPLEAALILLIGENYSAVNVIADDFDLNDYIPFVSQINLVILHQNKKVYAVTSGFTKWLPAGEELTFLTQATDLISTGLSQQQNNKFTTTADGVIKLEFSNPFIFIAEAIS</sequence>